<protein>
    <submittedName>
        <fullName evidence="1">Uncharacterized protein</fullName>
    </submittedName>
</protein>
<accession>A0ABV0S470</accession>
<sequence length="108" mass="12126">MGREGNNYDPIRTWPPSKVTARDLELFQRCCQEAKGSSGGATKIYSSGGIICQHDNCHHKKSCFQFTTSHVRDTSNMRKNVLEPFSLLTKQRSACSCARMAQSKSRPK</sequence>
<evidence type="ECO:0000313" key="2">
    <source>
        <dbReference type="Proteomes" id="UP001434883"/>
    </source>
</evidence>
<reference evidence="1 2" key="1">
    <citation type="submission" date="2021-06" db="EMBL/GenBank/DDBJ databases">
        <authorList>
            <person name="Palmer J.M."/>
        </authorList>
    </citation>
    <scope>NUCLEOTIDE SEQUENCE [LARGE SCALE GENOMIC DNA]</scope>
    <source>
        <strain evidence="1 2">XC_2019</strain>
        <tissue evidence="1">Muscle</tissue>
    </source>
</reference>
<proteinExistence type="predicted"/>
<organism evidence="1 2">
    <name type="scientific">Xenoophorus captivus</name>
    <dbReference type="NCBI Taxonomy" id="1517983"/>
    <lineage>
        <taxon>Eukaryota</taxon>
        <taxon>Metazoa</taxon>
        <taxon>Chordata</taxon>
        <taxon>Craniata</taxon>
        <taxon>Vertebrata</taxon>
        <taxon>Euteleostomi</taxon>
        <taxon>Actinopterygii</taxon>
        <taxon>Neopterygii</taxon>
        <taxon>Teleostei</taxon>
        <taxon>Neoteleostei</taxon>
        <taxon>Acanthomorphata</taxon>
        <taxon>Ovalentaria</taxon>
        <taxon>Atherinomorphae</taxon>
        <taxon>Cyprinodontiformes</taxon>
        <taxon>Goodeidae</taxon>
        <taxon>Xenoophorus</taxon>
    </lineage>
</organism>
<comment type="caution">
    <text evidence="1">The sequence shown here is derived from an EMBL/GenBank/DDBJ whole genome shotgun (WGS) entry which is preliminary data.</text>
</comment>
<gene>
    <name evidence="1" type="ORF">XENOCAPTIV_017146</name>
</gene>
<name>A0ABV0S470_9TELE</name>
<evidence type="ECO:0000313" key="1">
    <source>
        <dbReference type="EMBL" id="MEQ2214701.1"/>
    </source>
</evidence>
<keyword evidence="2" id="KW-1185">Reference proteome</keyword>
<dbReference type="EMBL" id="JAHRIN010067575">
    <property type="protein sequence ID" value="MEQ2214701.1"/>
    <property type="molecule type" value="Genomic_DNA"/>
</dbReference>
<dbReference type="Proteomes" id="UP001434883">
    <property type="component" value="Unassembled WGS sequence"/>
</dbReference>